<organism evidence="13 14">
    <name type="scientific">Paramormyrops kingsleyae</name>
    <dbReference type="NCBI Taxonomy" id="1676925"/>
    <lineage>
        <taxon>Eukaryota</taxon>
        <taxon>Metazoa</taxon>
        <taxon>Chordata</taxon>
        <taxon>Craniata</taxon>
        <taxon>Vertebrata</taxon>
        <taxon>Euteleostomi</taxon>
        <taxon>Actinopterygii</taxon>
        <taxon>Neopterygii</taxon>
        <taxon>Teleostei</taxon>
        <taxon>Osteoglossocephala</taxon>
        <taxon>Osteoglossomorpha</taxon>
        <taxon>Osteoglossiformes</taxon>
        <taxon>Mormyridae</taxon>
        <taxon>Paramormyrops</taxon>
    </lineage>
</organism>
<dbReference type="InterPro" id="IPR036390">
    <property type="entry name" value="WH_DNA-bd_sf"/>
</dbReference>
<dbReference type="InterPro" id="IPR040661">
    <property type="entry name" value="LZ3wCH"/>
</dbReference>
<evidence type="ECO:0000256" key="2">
    <source>
        <dbReference type="ARBA" id="ARBA00007922"/>
    </source>
</evidence>
<dbReference type="Pfam" id="PF18517">
    <property type="entry name" value="LZ3wCH"/>
    <property type="match status" value="1"/>
</dbReference>
<dbReference type="SUPFAM" id="SSF46785">
    <property type="entry name" value="Winged helix' DNA-binding domain"/>
    <property type="match status" value="1"/>
</dbReference>
<dbReference type="InterPro" id="IPR010776">
    <property type="entry name" value="Hop2_WH_dom"/>
</dbReference>
<feature type="domain" description="Homologous-pairing protein 2 winged helix" evidence="11">
    <location>
        <begin position="10"/>
        <end position="69"/>
    </location>
</feature>
<dbReference type="GO" id="GO:0000794">
    <property type="term" value="C:condensed nuclear chromosome"/>
    <property type="evidence" value="ECO:0007669"/>
    <property type="project" value="TreeGrafter"/>
</dbReference>
<sequence length="211" mass="23858">MSKKDASGAAVILEYLNEKNRPYSAQDIFGNLQKQHGLGKTAVVKAMELLAQEGKIMEKVYGKQKIYFADQSQFADVSDSDLKEMDSQMSQLNSQVHTVTQDCKQLEMALKELNSSMTTQGMTSEIQHLTQECTAYKERLERIKSVANHVTPEEKEKVSDAHHFKIERMQTSLASDMVDAILEGYPKSKKQFLEEVGLETDEDCKVKIPDM</sequence>
<dbReference type="Pfam" id="PF07106">
    <property type="entry name" value="WHD_TBPIP"/>
    <property type="match status" value="1"/>
</dbReference>
<keyword evidence="4 10" id="KW-0175">Coiled coil</keyword>
<dbReference type="GO" id="GO:0010774">
    <property type="term" value="P:meiotic strand invasion involved in reciprocal meiotic recombination"/>
    <property type="evidence" value="ECO:0007669"/>
    <property type="project" value="TreeGrafter"/>
</dbReference>
<dbReference type="PANTHER" id="PTHR15938:SF0">
    <property type="entry name" value="HOMOLOGOUS-PAIRING PROTEIN 2 HOMOLOG"/>
    <property type="match status" value="1"/>
</dbReference>
<protein>
    <recommendedName>
        <fullName evidence="3">Homologous-pairing protein 2 homolog</fullName>
    </recommendedName>
    <alternativeName>
        <fullName evidence="8">PSMC3-interacting protein</fullName>
    </alternativeName>
    <alternativeName>
        <fullName evidence="9">Proteasome 26S ATPase subunit 3-interacting protein</fullName>
    </alternativeName>
</protein>
<evidence type="ECO:0000259" key="11">
    <source>
        <dbReference type="Pfam" id="PF07106"/>
    </source>
</evidence>
<evidence type="ECO:0000313" key="14">
    <source>
        <dbReference type="Proteomes" id="UP000261540"/>
    </source>
</evidence>
<name>A0A3B3Q517_9TELE</name>
<dbReference type="Ensembl" id="ENSPKIT00000024398.1">
    <property type="protein sequence ID" value="ENSPKIP00000000501.1"/>
    <property type="gene ID" value="ENSPKIG00000019135.1"/>
</dbReference>
<dbReference type="GO" id="GO:0003690">
    <property type="term" value="F:double-stranded DNA binding"/>
    <property type="evidence" value="ECO:0007669"/>
    <property type="project" value="TreeGrafter"/>
</dbReference>
<keyword evidence="5" id="KW-0233">DNA recombination</keyword>
<dbReference type="STRING" id="1676925.ENSPKIP00000000501"/>
<dbReference type="FunFam" id="1.10.10.10:FF:000394">
    <property type="entry name" value="Homologous-pairing protein 2 homolog"/>
    <property type="match status" value="1"/>
</dbReference>
<dbReference type="GeneTree" id="ENSGT00390000006890"/>
<evidence type="ECO:0000259" key="12">
    <source>
        <dbReference type="Pfam" id="PF18517"/>
    </source>
</evidence>
<evidence type="ECO:0000256" key="1">
    <source>
        <dbReference type="ARBA" id="ARBA00004123"/>
    </source>
</evidence>
<keyword evidence="6" id="KW-0539">Nucleus</keyword>
<feature type="coiled-coil region" evidence="10">
    <location>
        <begin position="82"/>
        <end position="146"/>
    </location>
</feature>
<evidence type="ECO:0000256" key="3">
    <source>
        <dbReference type="ARBA" id="ARBA00016093"/>
    </source>
</evidence>
<dbReference type="GO" id="GO:0120230">
    <property type="term" value="F:recombinase activator activity"/>
    <property type="evidence" value="ECO:0007669"/>
    <property type="project" value="TreeGrafter"/>
</dbReference>
<evidence type="ECO:0000256" key="5">
    <source>
        <dbReference type="ARBA" id="ARBA00023172"/>
    </source>
</evidence>
<evidence type="ECO:0000256" key="8">
    <source>
        <dbReference type="ARBA" id="ARBA00077080"/>
    </source>
</evidence>
<evidence type="ECO:0000313" key="13">
    <source>
        <dbReference type="Ensembl" id="ENSPKIP00000000501.1"/>
    </source>
</evidence>
<comment type="similarity">
    <text evidence="2">Belongs to the HOP2 family.</text>
</comment>
<evidence type="ECO:0000256" key="9">
    <source>
        <dbReference type="ARBA" id="ARBA00078996"/>
    </source>
</evidence>
<accession>A0A3B3Q517</accession>
<dbReference type="InterPro" id="IPR036388">
    <property type="entry name" value="WH-like_DNA-bd_sf"/>
</dbReference>
<dbReference type="GO" id="GO:0120231">
    <property type="term" value="C:DNA recombinase auxiliary factor complex"/>
    <property type="evidence" value="ECO:0007669"/>
    <property type="project" value="TreeGrafter"/>
</dbReference>
<reference evidence="13" key="1">
    <citation type="submission" date="2025-08" db="UniProtKB">
        <authorList>
            <consortium name="Ensembl"/>
        </authorList>
    </citation>
    <scope>IDENTIFICATION</scope>
</reference>
<feature type="domain" description="Leucine zipper with capping helix" evidence="12">
    <location>
        <begin position="150"/>
        <end position="204"/>
    </location>
</feature>
<evidence type="ECO:0000256" key="10">
    <source>
        <dbReference type="SAM" id="Coils"/>
    </source>
</evidence>
<keyword evidence="14" id="KW-1185">Reference proteome</keyword>
<dbReference type="GO" id="GO:0007129">
    <property type="term" value="P:homologous chromosome pairing at meiosis"/>
    <property type="evidence" value="ECO:0007669"/>
    <property type="project" value="TreeGrafter"/>
</dbReference>
<comment type="subcellular location">
    <subcellularLocation>
        <location evidence="1">Nucleus</location>
    </subcellularLocation>
</comment>
<evidence type="ECO:0000256" key="4">
    <source>
        <dbReference type="ARBA" id="ARBA00023054"/>
    </source>
</evidence>
<evidence type="ECO:0000256" key="6">
    <source>
        <dbReference type="ARBA" id="ARBA00023242"/>
    </source>
</evidence>
<proteinExistence type="inferred from homology"/>
<dbReference type="GO" id="GO:0000709">
    <property type="term" value="P:meiotic joint molecule formation"/>
    <property type="evidence" value="ECO:0007669"/>
    <property type="project" value="TreeGrafter"/>
</dbReference>
<dbReference type="PANTHER" id="PTHR15938">
    <property type="entry name" value="TBP-1 INTERACTING PROTEIN"/>
    <property type="match status" value="1"/>
</dbReference>
<dbReference type="AlphaFoldDB" id="A0A3B3Q517"/>
<keyword evidence="7" id="KW-0469">Meiosis</keyword>
<dbReference type="Proteomes" id="UP000261540">
    <property type="component" value="Unplaced"/>
</dbReference>
<dbReference type="Gene3D" id="1.10.10.10">
    <property type="entry name" value="Winged helix-like DNA-binding domain superfamily/Winged helix DNA-binding domain"/>
    <property type="match status" value="1"/>
</dbReference>
<reference evidence="13" key="2">
    <citation type="submission" date="2025-09" db="UniProtKB">
        <authorList>
            <consortium name="Ensembl"/>
        </authorList>
    </citation>
    <scope>IDENTIFICATION</scope>
</reference>
<evidence type="ECO:0000256" key="7">
    <source>
        <dbReference type="ARBA" id="ARBA00023254"/>
    </source>
</evidence>